<evidence type="ECO:0000313" key="3">
    <source>
        <dbReference type="EMBL" id="MBR0651486.1"/>
    </source>
</evidence>
<evidence type="ECO:0000256" key="1">
    <source>
        <dbReference type="SAM" id="Phobius"/>
    </source>
</evidence>
<dbReference type="Proteomes" id="UP000698752">
    <property type="component" value="Unassembled WGS sequence"/>
</dbReference>
<feature type="signal peptide" evidence="2">
    <location>
        <begin position="1"/>
        <end position="23"/>
    </location>
</feature>
<feature type="transmembrane region" description="Helical" evidence="1">
    <location>
        <begin position="101"/>
        <end position="120"/>
    </location>
</feature>
<dbReference type="Pfam" id="PF20589">
    <property type="entry name" value="DUF6790"/>
    <property type="match status" value="1"/>
</dbReference>
<protein>
    <submittedName>
        <fullName evidence="3">Uncharacterized protein</fullName>
    </submittedName>
</protein>
<name>A0ABS5EKD2_9PROT</name>
<gene>
    <name evidence="3" type="ORF">GXW78_17585</name>
</gene>
<accession>A0ABS5EKD2</accession>
<keyword evidence="1" id="KW-0812">Transmembrane</keyword>
<sequence length="151" mass="15701">MHTAIVALLTMILPLACTLAAWASGAPMGEAIGRWFAFWAVGVRLFTAGLSQVIRPRFTSETIFAVTDPRARPLVRELGFGNIALGTLGIASIAFPSWVVPAAVGGAVFYGLAGAAHVMAKSRNAKRRLAMVTDLAVAGVLVVALVAIAVD</sequence>
<feature type="transmembrane region" description="Helical" evidence="1">
    <location>
        <begin position="74"/>
        <end position="95"/>
    </location>
</feature>
<proteinExistence type="predicted"/>
<evidence type="ECO:0000313" key="4">
    <source>
        <dbReference type="Proteomes" id="UP000698752"/>
    </source>
</evidence>
<keyword evidence="1" id="KW-1133">Transmembrane helix</keyword>
<keyword evidence="4" id="KW-1185">Reference proteome</keyword>
<feature type="chain" id="PRO_5046346963" evidence="2">
    <location>
        <begin position="24"/>
        <end position="151"/>
    </location>
</feature>
<dbReference type="EMBL" id="JAAEDI010000018">
    <property type="protein sequence ID" value="MBR0651486.1"/>
    <property type="molecule type" value="Genomic_DNA"/>
</dbReference>
<comment type="caution">
    <text evidence="3">The sequence shown here is derived from an EMBL/GenBank/DDBJ whole genome shotgun (WGS) entry which is preliminary data.</text>
</comment>
<dbReference type="InterPro" id="IPR046740">
    <property type="entry name" value="DUF6790"/>
</dbReference>
<dbReference type="RefSeq" id="WP_211870148.1">
    <property type="nucleotide sequence ID" value="NZ_JAAEDI010000018.1"/>
</dbReference>
<evidence type="ECO:0000256" key="2">
    <source>
        <dbReference type="SAM" id="SignalP"/>
    </source>
</evidence>
<reference evidence="4" key="1">
    <citation type="journal article" date="2021" name="Syst. Appl. Microbiol.">
        <title>Roseomonas hellenica sp. nov., isolated from roots of wild-growing Alkanna tinctoria.</title>
        <authorList>
            <person name="Rat A."/>
            <person name="Naranjo H.D."/>
            <person name="Lebbe L."/>
            <person name="Cnockaert M."/>
            <person name="Krigas N."/>
            <person name="Grigoriadou K."/>
            <person name="Maloupa E."/>
            <person name="Willems A."/>
        </authorList>
    </citation>
    <scope>NUCLEOTIDE SEQUENCE [LARGE SCALE GENOMIC DNA]</scope>
    <source>
        <strain evidence="4">LMG 31159</strain>
    </source>
</reference>
<keyword evidence="1" id="KW-0472">Membrane</keyword>
<feature type="transmembrane region" description="Helical" evidence="1">
    <location>
        <begin position="132"/>
        <end position="150"/>
    </location>
</feature>
<organism evidence="3 4">
    <name type="scientific">Neoroseomonas terrae</name>
    <dbReference type="NCBI Taxonomy" id="424799"/>
    <lineage>
        <taxon>Bacteria</taxon>
        <taxon>Pseudomonadati</taxon>
        <taxon>Pseudomonadota</taxon>
        <taxon>Alphaproteobacteria</taxon>
        <taxon>Acetobacterales</taxon>
        <taxon>Acetobacteraceae</taxon>
        <taxon>Neoroseomonas</taxon>
    </lineage>
</organism>
<feature type="transmembrane region" description="Helical" evidence="1">
    <location>
        <begin position="36"/>
        <end position="54"/>
    </location>
</feature>
<keyword evidence="2" id="KW-0732">Signal</keyword>